<evidence type="ECO:0000256" key="13">
    <source>
        <dbReference type="SAM" id="Phobius"/>
    </source>
</evidence>
<evidence type="ECO:0000256" key="9">
    <source>
        <dbReference type="ARBA" id="ARBA00023065"/>
    </source>
</evidence>
<dbReference type="SUPFAM" id="SSF81324">
    <property type="entry name" value="Voltage-gated potassium channels"/>
    <property type="match status" value="1"/>
</dbReference>
<keyword evidence="7" id="KW-0630">Potassium</keyword>
<dbReference type="InterPro" id="IPR036291">
    <property type="entry name" value="NAD(P)-bd_dom_sf"/>
</dbReference>
<feature type="compositionally biased region" description="Low complexity" evidence="12">
    <location>
        <begin position="82"/>
        <end position="142"/>
    </location>
</feature>
<dbReference type="PRINTS" id="PR00169">
    <property type="entry name" value="KCHANNEL"/>
</dbReference>
<comment type="caution">
    <text evidence="15">The sequence shown here is derived from an EMBL/GenBank/DDBJ whole genome shotgun (WGS) entry which is preliminary data.</text>
</comment>
<evidence type="ECO:0000256" key="8">
    <source>
        <dbReference type="ARBA" id="ARBA00022989"/>
    </source>
</evidence>
<dbReference type="InterPro" id="IPR027359">
    <property type="entry name" value="Volt_channel_dom_sf"/>
</dbReference>
<feature type="transmembrane region" description="Helical" evidence="13">
    <location>
        <begin position="403"/>
        <end position="427"/>
    </location>
</feature>
<dbReference type="PANTHER" id="PTHR11537:SF254">
    <property type="entry name" value="POTASSIUM VOLTAGE-GATED CHANNEL PROTEIN SHAB"/>
    <property type="match status" value="1"/>
</dbReference>
<dbReference type="GO" id="GO:0001508">
    <property type="term" value="P:action potential"/>
    <property type="evidence" value="ECO:0007669"/>
    <property type="project" value="TreeGrafter"/>
</dbReference>
<comment type="subcellular location">
    <subcellularLocation>
        <location evidence="1">Membrane</location>
        <topology evidence="1">Multi-pass membrane protein</topology>
    </subcellularLocation>
</comment>
<dbReference type="Gene3D" id="1.20.120.350">
    <property type="entry name" value="Voltage-gated potassium channels. Chain C"/>
    <property type="match status" value="1"/>
</dbReference>
<dbReference type="GO" id="GO:0005249">
    <property type="term" value="F:voltage-gated potassium channel activity"/>
    <property type="evidence" value="ECO:0007669"/>
    <property type="project" value="InterPro"/>
</dbReference>
<evidence type="ECO:0000256" key="4">
    <source>
        <dbReference type="ARBA" id="ARBA00022692"/>
    </source>
</evidence>
<keyword evidence="3" id="KW-0633">Potassium transport</keyword>
<feature type="compositionally biased region" description="Basic and acidic residues" evidence="12">
    <location>
        <begin position="143"/>
        <end position="157"/>
    </location>
</feature>
<dbReference type="Gene3D" id="1.10.287.70">
    <property type="match status" value="1"/>
</dbReference>
<dbReference type="PANTHER" id="PTHR11537">
    <property type="entry name" value="VOLTAGE-GATED POTASSIUM CHANNEL"/>
    <property type="match status" value="1"/>
</dbReference>
<evidence type="ECO:0000256" key="3">
    <source>
        <dbReference type="ARBA" id="ARBA00022538"/>
    </source>
</evidence>
<feature type="compositionally biased region" description="Polar residues" evidence="12">
    <location>
        <begin position="519"/>
        <end position="535"/>
    </location>
</feature>
<dbReference type="Gene3D" id="3.40.50.720">
    <property type="entry name" value="NAD(P)-binding Rossmann-like Domain"/>
    <property type="match status" value="1"/>
</dbReference>
<name>A0A813KNZ0_POLGL</name>
<evidence type="ECO:0000256" key="6">
    <source>
        <dbReference type="ARBA" id="ARBA00022882"/>
    </source>
</evidence>
<gene>
    <name evidence="15" type="ORF">PGLA2088_LOCUS33209</name>
</gene>
<sequence length="535" mass="58628">MAEAKRGRILLVGAPAGATPGVPGACAFAASMAFVRALADGLRQELADVGVGVSCLDSECLGREFGLDEALASTCVSFLSSSSSSSSNSNNNNYNNNNNNNPRDNNSNNYNSNSNDYSNNNPYNNSNSYSNQRDSQRSSSSREGGDGGRRRNRRLEEQQEGPDPDLAWSGRAWQEAYQQLAVERNFTVLPFGAEIDRLQRSSLAELSNALLVGFAVFIYILERMPGISPSKLNVLHVIDDVPTALFFFDYVARWWSRGLKWDYALTPAMVFDLISVLPFLLRPFVPEFIGVELTFLKLLRVVRIYRFFRPKAFSDIVRVLLPPEEAESLTRMMQEMPPYQLQVVRTFGVVFTLVFITAGLCYEAEHRVNPQFGDIFSSIYFSLIALSTVGFGDIEPVTPAGRVAISICLVIGLCVIPAQASLVAAAVSEEQRRNEDSESVADADALLSSLEQAGAKLAWDAARIAELEDLERQERARIDELEQQATAWVAAKAKELLGLESSQPPGDDDAAAPEGEVDSSLTKVSESSSAENAIR</sequence>
<dbReference type="EMBL" id="CAJNNW010030793">
    <property type="protein sequence ID" value="CAE8704500.1"/>
    <property type="molecule type" value="Genomic_DNA"/>
</dbReference>
<feature type="region of interest" description="Disordered" evidence="12">
    <location>
        <begin position="498"/>
        <end position="535"/>
    </location>
</feature>
<feature type="transmembrane region" description="Helical" evidence="13">
    <location>
        <begin position="372"/>
        <end position="391"/>
    </location>
</feature>
<dbReference type="InterPro" id="IPR005821">
    <property type="entry name" value="Ion_trans_dom"/>
</dbReference>
<dbReference type="AlphaFoldDB" id="A0A813KNZ0"/>
<evidence type="ECO:0000259" key="14">
    <source>
        <dbReference type="Pfam" id="PF00520"/>
    </source>
</evidence>
<reference evidence="15" key="1">
    <citation type="submission" date="2021-02" db="EMBL/GenBank/DDBJ databases">
        <authorList>
            <person name="Dougan E. K."/>
            <person name="Rhodes N."/>
            <person name="Thang M."/>
            <person name="Chan C."/>
        </authorList>
    </citation>
    <scope>NUCLEOTIDE SEQUENCE</scope>
</reference>
<dbReference type="SUPFAM" id="SSF51735">
    <property type="entry name" value="NAD(P)-binding Rossmann-fold domains"/>
    <property type="match status" value="1"/>
</dbReference>
<proteinExistence type="predicted"/>
<evidence type="ECO:0000256" key="11">
    <source>
        <dbReference type="ARBA" id="ARBA00023303"/>
    </source>
</evidence>
<evidence type="ECO:0000256" key="12">
    <source>
        <dbReference type="SAM" id="MobiDB-lite"/>
    </source>
</evidence>
<dbReference type="Pfam" id="PF00520">
    <property type="entry name" value="Ion_trans"/>
    <property type="match status" value="1"/>
</dbReference>
<evidence type="ECO:0000313" key="16">
    <source>
        <dbReference type="Proteomes" id="UP000626109"/>
    </source>
</evidence>
<feature type="domain" description="Ion transport" evidence="14">
    <location>
        <begin position="210"/>
        <end position="416"/>
    </location>
</feature>
<evidence type="ECO:0000313" key="15">
    <source>
        <dbReference type="EMBL" id="CAE8704500.1"/>
    </source>
</evidence>
<keyword evidence="6" id="KW-0851">Voltage-gated channel</keyword>
<keyword evidence="8 13" id="KW-1133">Transmembrane helix</keyword>
<keyword evidence="9" id="KW-0406">Ion transport</keyword>
<feature type="transmembrane region" description="Helical" evidence="13">
    <location>
        <begin position="339"/>
        <end position="360"/>
    </location>
</feature>
<dbReference type="GO" id="GO:0008076">
    <property type="term" value="C:voltage-gated potassium channel complex"/>
    <property type="evidence" value="ECO:0007669"/>
    <property type="project" value="InterPro"/>
</dbReference>
<dbReference type="InterPro" id="IPR028325">
    <property type="entry name" value="VG_K_chnl"/>
</dbReference>
<organism evidence="15 16">
    <name type="scientific">Polarella glacialis</name>
    <name type="common">Dinoflagellate</name>
    <dbReference type="NCBI Taxonomy" id="89957"/>
    <lineage>
        <taxon>Eukaryota</taxon>
        <taxon>Sar</taxon>
        <taxon>Alveolata</taxon>
        <taxon>Dinophyceae</taxon>
        <taxon>Suessiales</taxon>
        <taxon>Suessiaceae</taxon>
        <taxon>Polarella</taxon>
    </lineage>
</organism>
<evidence type="ECO:0000256" key="10">
    <source>
        <dbReference type="ARBA" id="ARBA00023136"/>
    </source>
</evidence>
<evidence type="ECO:0000256" key="2">
    <source>
        <dbReference type="ARBA" id="ARBA00022448"/>
    </source>
</evidence>
<keyword evidence="5" id="KW-0631">Potassium channel</keyword>
<accession>A0A813KNZ0</accession>
<feature type="region of interest" description="Disordered" evidence="12">
    <location>
        <begin position="82"/>
        <end position="168"/>
    </location>
</feature>
<feature type="compositionally biased region" description="Acidic residues" evidence="12">
    <location>
        <begin position="506"/>
        <end position="517"/>
    </location>
</feature>
<protein>
    <recommendedName>
        <fullName evidence="14">Ion transport domain-containing protein</fullName>
    </recommendedName>
</protein>
<keyword evidence="4 13" id="KW-0812">Transmembrane</keyword>
<keyword evidence="10 13" id="KW-0472">Membrane</keyword>
<evidence type="ECO:0000256" key="5">
    <source>
        <dbReference type="ARBA" id="ARBA00022826"/>
    </source>
</evidence>
<keyword evidence="2" id="KW-0813">Transport</keyword>
<dbReference type="Proteomes" id="UP000626109">
    <property type="component" value="Unassembled WGS sequence"/>
</dbReference>
<keyword evidence="11" id="KW-0407">Ion channel</keyword>
<evidence type="ECO:0000256" key="7">
    <source>
        <dbReference type="ARBA" id="ARBA00022958"/>
    </source>
</evidence>
<evidence type="ECO:0000256" key="1">
    <source>
        <dbReference type="ARBA" id="ARBA00004141"/>
    </source>
</evidence>